<evidence type="ECO:0000259" key="2">
    <source>
        <dbReference type="Pfam" id="PF18962"/>
    </source>
</evidence>
<feature type="signal peptide" evidence="1">
    <location>
        <begin position="1"/>
        <end position="20"/>
    </location>
</feature>
<name>H1Q0P8_9BACT</name>
<accession>H1Q0P8</accession>
<proteinExistence type="predicted"/>
<dbReference type="EMBL" id="AGWK01000017">
    <property type="protein sequence ID" value="EHO73470.1"/>
    <property type="molecule type" value="Genomic_DNA"/>
</dbReference>
<keyword evidence="1" id="KW-0732">Signal</keyword>
<reference evidence="3 4" key="1">
    <citation type="submission" date="2011-12" db="EMBL/GenBank/DDBJ databases">
        <title>The Genome Sequence of Prevotella micans F0438.</title>
        <authorList>
            <consortium name="The Broad Institute Genome Sequencing Platform"/>
            <person name="Earl A."/>
            <person name="Ward D."/>
            <person name="Feldgarden M."/>
            <person name="Gevers D."/>
            <person name="Izard J."/>
            <person name="Baranova O.V."/>
            <person name="Blanton J.M."/>
            <person name="Wade W.G."/>
            <person name="Dewhirst F.E."/>
            <person name="Young S.K."/>
            <person name="Zeng Q."/>
            <person name="Gargeya S."/>
            <person name="Fitzgerald M."/>
            <person name="Haas B."/>
            <person name="Abouelleil A."/>
            <person name="Alvarado L."/>
            <person name="Arachchi H.M."/>
            <person name="Berlin A."/>
            <person name="Chapman S.B."/>
            <person name="Gearin G."/>
            <person name="Goldberg J."/>
            <person name="Griggs A."/>
            <person name="Gujja S."/>
            <person name="Hansen M."/>
            <person name="Heiman D."/>
            <person name="Howarth C."/>
            <person name="Larimer J."/>
            <person name="Lui A."/>
            <person name="MacDonald P.J.P."/>
            <person name="McCowen C."/>
            <person name="Montmayeur A."/>
            <person name="Murphy C."/>
            <person name="Neiman D."/>
            <person name="Pearson M."/>
            <person name="Priest M."/>
            <person name="Roberts A."/>
            <person name="Saif S."/>
            <person name="Shea T."/>
            <person name="Sisk P."/>
            <person name="Stolte C."/>
            <person name="Sykes S."/>
            <person name="Wortman J."/>
            <person name="Nusbaum C."/>
            <person name="Birren B."/>
        </authorList>
    </citation>
    <scope>NUCLEOTIDE SEQUENCE [LARGE SCALE GENOMIC DNA]</scope>
    <source>
        <strain evidence="3 4">F0438</strain>
    </source>
</reference>
<sequence length="286" mass="32530">MKTSTFLFLLLAASSITASAQSTKPQTPSSTSEIHFDFDYSDWNNWATYSLEARDGSKWSSGNGRFEHDYAPGYKMDNPVVDDWMVTRKVYKIEPGAKIDSIKIWNVSWMMQVYEGDTIGVYFLQGDRHPNKAKKRILVFDMRGDNYKDRADIIRKNIPLPTVDGPFHIALRYRNTKTPSNWYQIGFDDICFRGMKQTTGIEKIAETKNQLSYTLCNSRLQLTRIIQGSRIRIFSSDGRIVYSAICPATECAIDLSSQTTGIYIVEVSSGKQIIKQKIAIGKPVEK</sequence>
<dbReference type="STRING" id="883158.HMPREF9140_00486"/>
<dbReference type="AlphaFoldDB" id="H1Q0P8"/>
<dbReference type="Proteomes" id="UP000016023">
    <property type="component" value="Unassembled WGS sequence"/>
</dbReference>
<dbReference type="PATRIC" id="fig|883158.3.peg.496"/>
<dbReference type="RefSeq" id="WP_006951505.1">
    <property type="nucleotide sequence ID" value="NZ_JH594521.1"/>
</dbReference>
<evidence type="ECO:0000256" key="1">
    <source>
        <dbReference type="SAM" id="SignalP"/>
    </source>
</evidence>
<dbReference type="Pfam" id="PF18962">
    <property type="entry name" value="Por_Secre_tail"/>
    <property type="match status" value="1"/>
</dbReference>
<keyword evidence="4" id="KW-1185">Reference proteome</keyword>
<gene>
    <name evidence="3" type="ORF">HMPREF9140_00486</name>
</gene>
<feature type="domain" description="Secretion system C-terminal sorting" evidence="2">
    <location>
        <begin position="229"/>
        <end position="280"/>
    </location>
</feature>
<organism evidence="3 4">
    <name type="scientific">Prevotella micans F0438</name>
    <dbReference type="NCBI Taxonomy" id="883158"/>
    <lineage>
        <taxon>Bacteria</taxon>
        <taxon>Pseudomonadati</taxon>
        <taxon>Bacteroidota</taxon>
        <taxon>Bacteroidia</taxon>
        <taxon>Bacteroidales</taxon>
        <taxon>Prevotellaceae</taxon>
        <taxon>Prevotella</taxon>
    </lineage>
</organism>
<dbReference type="NCBIfam" id="TIGR04183">
    <property type="entry name" value="Por_Secre_tail"/>
    <property type="match status" value="1"/>
</dbReference>
<evidence type="ECO:0000313" key="4">
    <source>
        <dbReference type="Proteomes" id="UP000016023"/>
    </source>
</evidence>
<dbReference type="InterPro" id="IPR026444">
    <property type="entry name" value="Secre_tail"/>
</dbReference>
<comment type="caution">
    <text evidence="3">The sequence shown here is derived from an EMBL/GenBank/DDBJ whole genome shotgun (WGS) entry which is preliminary data.</text>
</comment>
<evidence type="ECO:0000313" key="3">
    <source>
        <dbReference type="EMBL" id="EHO73470.1"/>
    </source>
</evidence>
<dbReference type="HOGENOM" id="CLU_972731_0_0_10"/>
<feature type="chain" id="PRO_5003552167" description="Secretion system C-terminal sorting domain-containing protein" evidence="1">
    <location>
        <begin position="21"/>
        <end position="286"/>
    </location>
</feature>
<protein>
    <recommendedName>
        <fullName evidence="2">Secretion system C-terminal sorting domain-containing protein</fullName>
    </recommendedName>
</protein>